<reference evidence="2 3" key="1">
    <citation type="submission" date="2014-01" db="EMBL/GenBank/DDBJ databases">
        <title>Genome sequencing of Thermococcus guaymasensis.</title>
        <authorList>
            <person name="Zhang X."/>
            <person name="Alvare G."/>
            <person name="Fristensky B."/>
            <person name="Chen L."/>
            <person name="Suen T."/>
            <person name="Chen Q."/>
            <person name="Ma K."/>
        </authorList>
    </citation>
    <scope>NUCLEOTIDE SEQUENCE [LARGE SCALE GENOMIC DNA]</scope>
    <source>
        <strain evidence="2 3">DSM 11113</strain>
    </source>
</reference>
<dbReference type="STRING" id="1432656.X802_08100"/>
<keyword evidence="1" id="KW-0472">Membrane</keyword>
<accession>A0A0X1KLI7</accession>
<dbReference type="GeneID" id="27135615"/>
<evidence type="ECO:0000313" key="3">
    <source>
        <dbReference type="Proteomes" id="UP000062043"/>
    </source>
</evidence>
<proteinExistence type="predicted"/>
<evidence type="ECO:0000256" key="1">
    <source>
        <dbReference type="SAM" id="Phobius"/>
    </source>
</evidence>
<feature type="transmembrane region" description="Helical" evidence="1">
    <location>
        <begin position="103"/>
        <end position="122"/>
    </location>
</feature>
<keyword evidence="1" id="KW-0812">Transmembrane</keyword>
<dbReference type="Proteomes" id="UP000062043">
    <property type="component" value="Chromosome"/>
</dbReference>
<organism evidence="2 3">
    <name type="scientific">Thermococcus guaymasensis DSM 11113</name>
    <dbReference type="NCBI Taxonomy" id="1432656"/>
    <lineage>
        <taxon>Archaea</taxon>
        <taxon>Methanobacteriati</taxon>
        <taxon>Methanobacteriota</taxon>
        <taxon>Thermococci</taxon>
        <taxon>Thermococcales</taxon>
        <taxon>Thermococcaceae</taxon>
        <taxon>Thermococcus</taxon>
    </lineage>
</organism>
<sequence length="169" mass="18950">MSTLNAKFVVHYHEVDDEGEPRKALKNYIALFSPDVGTLADAVLQASYLSPKITVVRTPSVIYVAPGEYEIDGKAYEFLVGKEEGLRKVAEEILGVKRLKLDTVVNIVQAVLWALVLLLGYLGYRNDVLKEASSYMIGLLALSWVIENFRRGYKKRERVRASAPHHASE</sequence>
<feature type="transmembrane region" description="Helical" evidence="1">
    <location>
        <begin position="134"/>
        <end position="150"/>
    </location>
</feature>
<dbReference type="PATRIC" id="fig|1432656.3.peg.1581"/>
<name>A0A0X1KLI7_9EURY</name>
<dbReference type="RefSeq" id="WP_062372598.1">
    <property type="nucleotide sequence ID" value="NZ_CP007140.1"/>
</dbReference>
<protein>
    <submittedName>
        <fullName evidence="2">Uncharacterized protein</fullName>
    </submittedName>
</protein>
<gene>
    <name evidence="2" type="ORF">X802_08100</name>
</gene>
<dbReference type="EMBL" id="CP007140">
    <property type="protein sequence ID" value="AJC72122.1"/>
    <property type="molecule type" value="Genomic_DNA"/>
</dbReference>
<evidence type="ECO:0000313" key="2">
    <source>
        <dbReference type="EMBL" id="AJC72122.1"/>
    </source>
</evidence>
<dbReference type="OrthoDB" id="99193at2157"/>
<keyword evidence="1" id="KW-1133">Transmembrane helix</keyword>
<keyword evidence="3" id="KW-1185">Reference proteome</keyword>
<dbReference type="KEGG" id="tgy:X802_08100"/>
<dbReference type="AlphaFoldDB" id="A0A0X1KLI7"/>